<feature type="repeat" description="WD" evidence="11">
    <location>
        <begin position="336"/>
        <end position="377"/>
    </location>
</feature>
<dbReference type="PROSITE" id="PS00678">
    <property type="entry name" value="WD_REPEATS_1"/>
    <property type="match status" value="1"/>
</dbReference>
<dbReference type="InterPro" id="IPR001680">
    <property type="entry name" value="WD40_rpt"/>
</dbReference>
<dbReference type="Gene3D" id="2.130.10.10">
    <property type="entry name" value="YVTN repeat-like/Quinoprotein amine dehydrogenase"/>
    <property type="match status" value="1"/>
</dbReference>
<comment type="caution">
    <text evidence="13">The sequence shown here is derived from an EMBL/GenBank/DDBJ whole genome shotgun (WGS) entry which is preliminary data.</text>
</comment>
<evidence type="ECO:0000256" key="9">
    <source>
        <dbReference type="ARBA" id="ARBA00075265"/>
    </source>
</evidence>
<dbReference type="EMBL" id="JAKMXF010000318">
    <property type="protein sequence ID" value="KAI6649783.1"/>
    <property type="molecule type" value="Genomic_DNA"/>
</dbReference>
<dbReference type="InterPro" id="IPR019775">
    <property type="entry name" value="WD40_repeat_CS"/>
</dbReference>
<keyword evidence="5" id="KW-0677">Repeat</keyword>
<reference evidence="13 14" key="1">
    <citation type="journal article" date="2023" name="BMC Biol.">
        <title>The compact genome of the sponge Oopsacas minuta (Hexactinellida) is lacking key metazoan core genes.</title>
        <authorList>
            <person name="Santini S."/>
            <person name="Schenkelaars Q."/>
            <person name="Jourda C."/>
            <person name="Duchesne M."/>
            <person name="Belahbib H."/>
            <person name="Rocher C."/>
            <person name="Selva M."/>
            <person name="Riesgo A."/>
            <person name="Vervoort M."/>
            <person name="Leys S.P."/>
            <person name="Kodjabachian L."/>
            <person name="Le Bivic A."/>
            <person name="Borchiellini C."/>
            <person name="Claverie J.M."/>
            <person name="Renard E."/>
        </authorList>
    </citation>
    <scope>NUCLEOTIDE SEQUENCE [LARGE SCALE GENOMIC DNA]</scope>
    <source>
        <strain evidence="13">SPO-2</strain>
    </source>
</reference>
<accession>A0AAV7JLE8</accession>
<organism evidence="13 14">
    <name type="scientific">Oopsacas minuta</name>
    <dbReference type="NCBI Taxonomy" id="111878"/>
    <lineage>
        <taxon>Eukaryota</taxon>
        <taxon>Metazoa</taxon>
        <taxon>Porifera</taxon>
        <taxon>Hexactinellida</taxon>
        <taxon>Hexasterophora</taxon>
        <taxon>Lyssacinosida</taxon>
        <taxon>Leucopsacidae</taxon>
        <taxon>Oopsacas</taxon>
    </lineage>
</organism>
<dbReference type="PROSITE" id="PS50082">
    <property type="entry name" value="WD_REPEATS_2"/>
    <property type="match status" value="5"/>
</dbReference>
<dbReference type="CDD" id="cd00200">
    <property type="entry name" value="WD40"/>
    <property type="match status" value="1"/>
</dbReference>
<keyword evidence="2 11" id="KW-0853">WD repeat</keyword>
<sequence length="586" mass="66970">MELLRAYASSSDEEDNKGTCTDAHPHVTQVPTGPKEITPALPEVNLPLVNSAPEISQTTIKAKTDTYYVPPDSKIVMYNPTYEQMYAPVLGPENPYKSDYEKGIKNSYGGYYEPAHMQEFDFESQRRTFIQYGYANDPSTNVQPNTESTDPSSSIIGDKESYIENKGIMNYEKCEKSKEKRTKRVREEFGEPSNVDGYNGPWAKYENEIRVSKPTEEEMAIIEAQKRFKPHRRGPDKEPDNVVEAKTILHISEPIDYQGRSFLSPPRDVGINFNSPSTPDKCFLPKKHLHTWEGHSKGVSAIRWYPRSAHLLLSCSMDAKIKLWEVYNERRCIRTYIGHGASVRDISFSYDGTKFLSASYDKTIKLWDTENGKLLHTFSNRKMPYCVKFNPDGNKQHLFVAGYSDKKILTWDTHSGDVIQEYDRHLGAVNTITFVDDNRRFVTTSDDKSLRVWEWDIPVDWKYISDPSLHSMPAVTLHPTGKWLGCQSMDNQVLVFGTHRFSMNRKKVFKGHLVAGYACQVGFSPDGSYVISGDSQGHLVMWDWKTCRLFNKLKAHTNVCIGCLWHPLETSKVATCGWDGLIKLWD</sequence>
<feature type="repeat" description="WD" evidence="11">
    <location>
        <begin position="521"/>
        <end position="543"/>
    </location>
</feature>
<evidence type="ECO:0000256" key="1">
    <source>
        <dbReference type="ARBA" id="ARBA00004123"/>
    </source>
</evidence>
<dbReference type="Pfam" id="PF00400">
    <property type="entry name" value="WD40"/>
    <property type="match status" value="6"/>
</dbReference>
<keyword evidence="6" id="KW-0508">mRNA splicing</keyword>
<dbReference type="AlphaFoldDB" id="A0AAV7JLE8"/>
<dbReference type="FunFam" id="2.130.10.10:FF:000034">
    <property type="entry name" value="Pre-mRNA-processing factor 17, putative"/>
    <property type="match status" value="1"/>
</dbReference>
<evidence type="ECO:0000313" key="14">
    <source>
        <dbReference type="Proteomes" id="UP001165289"/>
    </source>
</evidence>
<evidence type="ECO:0000256" key="4">
    <source>
        <dbReference type="ARBA" id="ARBA00022728"/>
    </source>
</evidence>
<dbReference type="GO" id="GO:0071013">
    <property type="term" value="C:catalytic step 2 spliceosome"/>
    <property type="evidence" value="ECO:0007669"/>
    <property type="project" value="InterPro"/>
</dbReference>
<evidence type="ECO:0000256" key="7">
    <source>
        <dbReference type="ARBA" id="ARBA00023242"/>
    </source>
</evidence>
<dbReference type="InterPro" id="IPR015943">
    <property type="entry name" value="WD40/YVTN_repeat-like_dom_sf"/>
</dbReference>
<comment type="subcellular location">
    <subcellularLocation>
        <location evidence="1">Nucleus</location>
    </subcellularLocation>
</comment>
<dbReference type="GO" id="GO:0003729">
    <property type="term" value="F:mRNA binding"/>
    <property type="evidence" value="ECO:0007669"/>
    <property type="project" value="TreeGrafter"/>
</dbReference>
<dbReference type="PANTHER" id="PTHR43979">
    <property type="entry name" value="PRE-MRNA-PROCESSING FACTOR 17"/>
    <property type="match status" value="1"/>
</dbReference>
<evidence type="ECO:0000256" key="6">
    <source>
        <dbReference type="ARBA" id="ARBA00023187"/>
    </source>
</evidence>
<feature type="repeat" description="WD" evidence="11">
    <location>
        <begin position="292"/>
        <end position="326"/>
    </location>
</feature>
<dbReference type="SUPFAM" id="SSF50978">
    <property type="entry name" value="WD40 repeat-like"/>
    <property type="match status" value="1"/>
</dbReference>
<keyword evidence="7" id="KW-0539">Nucleus</keyword>
<feature type="repeat" description="WD" evidence="11">
    <location>
        <begin position="422"/>
        <end position="454"/>
    </location>
</feature>
<keyword evidence="3" id="KW-0507">mRNA processing</keyword>
<evidence type="ECO:0000313" key="13">
    <source>
        <dbReference type="EMBL" id="KAI6649783.1"/>
    </source>
</evidence>
<feature type="region of interest" description="Disordered" evidence="12">
    <location>
        <begin position="136"/>
        <end position="157"/>
    </location>
</feature>
<dbReference type="PRINTS" id="PR00320">
    <property type="entry name" value="GPROTEINBRPT"/>
</dbReference>
<dbReference type="SMART" id="SM00320">
    <property type="entry name" value="WD40"/>
    <property type="match status" value="6"/>
</dbReference>
<dbReference type="PANTHER" id="PTHR43979:SF1">
    <property type="entry name" value="PRE-MRNA-PROCESSING FACTOR 17"/>
    <property type="match status" value="1"/>
</dbReference>
<feature type="region of interest" description="Disordered" evidence="12">
    <location>
        <begin position="1"/>
        <end position="35"/>
    </location>
</feature>
<keyword evidence="14" id="KW-1185">Reference proteome</keyword>
<dbReference type="InterPro" id="IPR036322">
    <property type="entry name" value="WD40_repeat_dom_sf"/>
</dbReference>
<dbReference type="PROSITE" id="PS50294">
    <property type="entry name" value="WD_REPEATS_REGION"/>
    <property type="match status" value="4"/>
</dbReference>
<gene>
    <name evidence="13" type="ORF">LOD99_6572</name>
</gene>
<keyword evidence="4" id="KW-0747">Spliceosome</keyword>
<evidence type="ECO:0000256" key="10">
    <source>
        <dbReference type="ARBA" id="ARBA00076678"/>
    </source>
</evidence>
<feature type="repeat" description="WD" evidence="11">
    <location>
        <begin position="553"/>
        <end position="586"/>
    </location>
</feature>
<feature type="compositionally biased region" description="Polar residues" evidence="12">
    <location>
        <begin position="137"/>
        <end position="155"/>
    </location>
</feature>
<dbReference type="Proteomes" id="UP001165289">
    <property type="component" value="Unassembled WGS sequence"/>
</dbReference>
<evidence type="ECO:0000256" key="2">
    <source>
        <dbReference type="ARBA" id="ARBA00022574"/>
    </source>
</evidence>
<evidence type="ECO:0000256" key="8">
    <source>
        <dbReference type="ARBA" id="ARBA00068146"/>
    </source>
</evidence>
<evidence type="ECO:0000256" key="5">
    <source>
        <dbReference type="ARBA" id="ARBA00022737"/>
    </source>
</evidence>
<protein>
    <recommendedName>
        <fullName evidence="8">Pre-mRNA-processing factor 17</fullName>
    </recommendedName>
    <alternativeName>
        <fullName evidence="10">Cell division cycle 40 homolog</fullName>
    </alternativeName>
    <alternativeName>
        <fullName evidence="9">PRP17 homolog</fullName>
    </alternativeName>
</protein>
<evidence type="ECO:0000256" key="11">
    <source>
        <dbReference type="PROSITE-ProRule" id="PRU00221"/>
    </source>
</evidence>
<dbReference type="InterPro" id="IPR020472">
    <property type="entry name" value="WD40_PAC1"/>
</dbReference>
<evidence type="ECO:0000256" key="12">
    <source>
        <dbReference type="SAM" id="MobiDB-lite"/>
    </source>
</evidence>
<proteinExistence type="predicted"/>
<dbReference type="GO" id="GO:0000398">
    <property type="term" value="P:mRNA splicing, via spliceosome"/>
    <property type="evidence" value="ECO:0007669"/>
    <property type="project" value="InterPro"/>
</dbReference>
<name>A0AAV7JLE8_9METZ</name>
<dbReference type="InterPro" id="IPR032847">
    <property type="entry name" value="PRPF17"/>
</dbReference>
<evidence type="ECO:0000256" key="3">
    <source>
        <dbReference type="ARBA" id="ARBA00022664"/>
    </source>
</evidence>